<name>A0AAN7NJJ2_MYCAM</name>
<comment type="caution">
    <text evidence="2">The sequence shown here is derived from an EMBL/GenBank/DDBJ whole genome shotgun (WGS) entry which is preliminary data.</text>
</comment>
<gene>
    <name evidence="2" type="ORF">QYF61_009165</name>
</gene>
<protein>
    <submittedName>
        <fullName evidence="2">Uncharacterized protein</fullName>
    </submittedName>
</protein>
<organism evidence="2 3">
    <name type="scientific">Mycteria americana</name>
    <name type="common">Wood stork</name>
    <dbReference type="NCBI Taxonomy" id="33587"/>
    <lineage>
        <taxon>Eukaryota</taxon>
        <taxon>Metazoa</taxon>
        <taxon>Chordata</taxon>
        <taxon>Craniata</taxon>
        <taxon>Vertebrata</taxon>
        <taxon>Euteleostomi</taxon>
        <taxon>Archelosauria</taxon>
        <taxon>Archosauria</taxon>
        <taxon>Dinosauria</taxon>
        <taxon>Saurischia</taxon>
        <taxon>Theropoda</taxon>
        <taxon>Coelurosauria</taxon>
        <taxon>Aves</taxon>
        <taxon>Neognathae</taxon>
        <taxon>Neoaves</taxon>
        <taxon>Aequornithes</taxon>
        <taxon>Ciconiiformes</taxon>
        <taxon>Ciconiidae</taxon>
        <taxon>Mycteria</taxon>
    </lineage>
</organism>
<feature type="compositionally biased region" description="Polar residues" evidence="1">
    <location>
        <begin position="68"/>
        <end position="91"/>
    </location>
</feature>
<evidence type="ECO:0000313" key="2">
    <source>
        <dbReference type="EMBL" id="KAK4817312.1"/>
    </source>
</evidence>
<dbReference type="Proteomes" id="UP001333110">
    <property type="component" value="Unassembled WGS sequence"/>
</dbReference>
<feature type="region of interest" description="Disordered" evidence="1">
    <location>
        <begin position="68"/>
        <end position="93"/>
    </location>
</feature>
<accession>A0AAN7NJJ2</accession>
<keyword evidence="3" id="KW-1185">Reference proteome</keyword>
<dbReference type="EMBL" id="JAUNZN010000008">
    <property type="protein sequence ID" value="KAK4817312.1"/>
    <property type="molecule type" value="Genomic_DNA"/>
</dbReference>
<sequence length="172" mass="19306">MADKYGEAWQIDSITLPQTRQGKRHVLTMVEATTGWLETYPVSRDGWNQSHFITPVSTLERERFKSHPSLSTTNQQMSPVIQSVGSTSSSPALLGIREPRSEYDRTQPSMQYYNNQGDVITHKDIYTEPVPAGSKMDPLLAEDEPISNSGTTPGITYLRRGKKLCNCSRRGE</sequence>
<evidence type="ECO:0000256" key="1">
    <source>
        <dbReference type="SAM" id="MobiDB-lite"/>
    </source>
</evidence>
<reference evidence="2 3" key="1">
    <citation type="journal article" date="2023" name="J. Hered.">
        <title>Chromosome-level genome of the wood stork (Mycteria americana) provides insight into avian chromosome evolution.</title>
        <authorList>
            <person name="Flamio R. Jr."/>
            <person name="Ramstad K.M."/>
        </authorList>
    </citation>
    <scope>NUCLEOTIDE SEQUENCE [LARGE SCALE GENOMIC DNA]</scope>
    <source>
        <strain evidence="2">JAX WOST 10</strain>
    </source>
</reference>
<dbReference type="AlphaFoldDB" id="A0AAN7NJJ2"/>
<evidence type="ECO:0000313" key="3">
    <source>
        <dbReference type="Proteomes" id="UP001333110"/>
    </source>
</evidence>
<proteinExistence type="predicted"/>